<proteinExistence type="predicted"/>
<organism evidence="1 2">
    <name type="scientific">Phanerochaete carnosa (strain HHB-10118-sp)</name>
    <name type="common">White-rot fungus</name>
    <name type="synonym">Peniophora carnosa</name>
    <dbReference type="NCBI Taxonomy" id="650164"/>
    <lineage>
        <taxon>Eukaryota</taxon>
        <taxon>Fungi</taxon>
        <taxon>Dikarya</taxon>
        <taxon>Basidiomycota</taxon>
        <taxon>Agaricomycotina</taxon>
        <taxon>Agaricomycetes</taxon>
        <taxon>Polyporales</taxon>
        <taxon>Phanerochaetaceae</taxon>
        <taxon>Phanerochaete</taxon>
    </lineage>
</organism>
<dbReference type="KEGG" id="pco:PHACADRAFT_183391"/>
<reference evidence="1 2" key="1">
    <citation type="journal article" date="2012" name="BMC Genomics">
        <title>Comparative genomics of the white-rot fungi, Phanerochaete carnosa and P. chrysosporium, to elucidate the genetic basis of the distinct wood types they colonize.</title>
        <authorList>
            <person name="Suzuki H."/>
            <person name="MacDonald J."/>
            <person name="Syed K."/>
            <person name="Salamov A."/>
            <person name="Hori C."/>
            <person name="Aerts A."/>
            <person name="Henrissat B."/>
            <person name="Wiebenga A."/>
            <person name="vanKuyk P.A."/>
            <person name="Barry K."/>
            <person name="Lindquist E."/>
            <person name="LaButti K."/>
            <person name="Lapidus A."/>
            <person name="Lucas S."/>
            <person name="Coutinho P."/>
            <person name="Gong Y."/>
            <person name="Samejima M."/>
            <person name="Mahadevan R."/>
            <person name="Abou-Zaid M."/>
            <person name="de Vries R.P."/>
            <person name="Igarashi K."/>
            <person name="Yadav J.S."/>
            <person name="Grigoriev I.V."/>
            <person name="Master E.R."/>
        </authorList>
    </citation>
    <scope>NUCLEOTIDE SEQUENCE [LARGE SCALE GENOMIC DNA]</scope>
    <source>
        <strain evidence="1 2">HHB-10118-sp</strain>
    </source>
</reference>
<sequence>MALDGLERFFVPTIYLRHPCRHFNTDPVRLMSGAGRSGIARSSDPRRTTPRGELKMPRFVKFHPEDTASLLSEIFWGDPHDYKPYKCPLTGRIIYWGTVPMDSEGHADIDPMRFSGRTMETQFIYDKRGNGLPNQKYSLLAR</sequence>
<dbReference type="InParanoid" id="K5WCU9"/>
<gene>
    <name evidence="1" type="ORF">PHACADRAFT_183391</name>
</gene>
<dbReference type="RefSeq" id="XP_007394638.1">
    <property type="nucleotide sequence ID" value="XM_007394576.1"/>
</dbReference>
<dbReference type="HOGENOM" id="CLU_1816479_0_0_1"/>
<protein>
    <submittedName>
        <fullName evidence="1">Uncharacterized protein</fullName>
    </submittedName>
</protein>
<dbReference type="EMBL" id="JH930471">
    <property type="protein sequence ID" value="EKM56804.1"/>
    <property type="molecule type" value="Genomic_DNA"/>
</dbReference>
<keyword evidence="2" id="KW-1185">Reference proteome</keyword>
<evidence type="ECO:0000313" key="2">
    <source>
        <dbReference type="Proteomes" id="UP000008370"/>
    </source>
</evidence>
<name>K5WCU9_PHACS</name>
<dbReference type="Proteomes" id="UP000008370">
    <property type="component" value="Unassembled WGS sequence"/>
</dbReference>
<evidence type="ECO:0000313" key="1">
    <source>
        <dbReference type="EMBL" id="EKM56804.1"/>
    </source>
</evidence>
<dbReference type="GeneID" id="18910146"/>
<dbReference type="AlphaFoldDB" id="K5WCU9"/>
<accession>K5WCU9</accession>
<dbReference type="OrthoDB" id="10586731at2759"/>